<organism evidence="1 2">
    <name type="scientific">Kangsaoukella pontilimi</name>
    <dbReference type="NCBI Taxonomy" id="2691042"/>
    <lineage>
        <taxon>Bacteria</taxon>
        <taxon>Pseudomonadati</taxon>
        <taxon>Pseudomonadota</taxon>
        <taxon>Alphaproteobacteria</taxon>
        <taxon>Rhodobacterales</taxon>
        <taxon>Paracoccaceae</taxon>
        <taxon>Kangsaoukella</taxon>
    </lineage>
</organism>
<keyword evidence="2" id="KW-1185">Reference proteome</keyword>
<dbReference type="Proteomes" id="UP000480350">
    <property type="component" value="Unassembled WGS sequence"/>
</dbReference>
<proteinExistence type="predicted"/>
<comment type="caution">
    <text evidence="1">The sequence shown here is derived from an EMBL/GenBank/DDBJ whole genome shotgun (WGS) entry which is preliminary data.</text>
</comment>
<dbReference type="AlphaFoldDB" id="A0A7C9NEA1"/>
<sequence>MTDTEHEQIASLKPGLQNLANQAESLGIDREGFAASLIGFGHALIEARDGRLAADSFLLSLAQQAIHGAETGGRAS</sequence>
<protein>
    <submittedName>
        <fullName evidence="1">Uncharacterized protein</fullName>
    </submittedName>
</protein>
<evidence type="ECO:0000313" key="1">
    <source>
        <dbReference type="EMBL" id="MXQ08039.1"/>
    </source>
</evidence>
<gene>
    <name evidence="1" type="ORF">GQ651_09305</name>
</gene>
<evidence type="ECO:0000313" key="2">
    <source>
        <dbReference type="Proteomes" id="UP000480350"/>
    </source>
</evidence>
<name>A0A7C9NEA1_9RHOB</name>
<accession>A0A7C9NEA1</accession>
<reference evidence="1 2" key="1">
    <citation type="submission" date="2019-12" db="EMBL/GenBank/DDBJ databases">
        <authorList>
            <person name="Lee S.D."/>
        </authorList>
    </citation>
    <scope>NUCLEOTIDE SEQUENCE [LARGE SCALE GENOMIC DNA]</scope>
    <source>
        <strain evidence="1 2">GH1-50</strain>
    </source>
</reference>
<reference evidence="1 2" key="2">
    <citation type="submission" date="2020-03" db="EMBL/GenBank/DDBJ databases">
        <title>Kangsaoukella pontilimi gen. nov., sp. nov., a new member of the family Rhodobacteraceae isolated from a tidal mudflat.</title>
        <authorList>
            <person name="Kim I.S."/>
        </authorList>
    </citation>
    <scope>NUCLEOTIDE SEQUENCE [LARGE SCALE GENOMIC DNA]</scope>
    <source>
        <strain evidence="1 2">GH1-50</strain>
    </source>
</reference>
<dbReference type="EMBL" id="WUPT01000001">
    <property type="protein sequence ID" value="MXQ08039.1"/>
    <property type="molecule type" value="Genomic_DNA"/>
</dbReference>
<dbReference type="RefSeq" id="WP_160763876.1">
    <property type="nucleotide sequence ID" value="NZ_WUPT01000001.1"/>
</dbReference>